<dbReference type="PANTHER" id="PTHR33112:SF9">
    <property type="entry name" value="HETEROKARYON INCOMPATIBILITY DOMAIN-CONTAINING PROTEIN"/>
    <property type="match status" value="1"/>
</dbReference>
<sequence length="819" mass="94537">STLAVHYEMATTLPLREHDPANTLLRPEREPCPEGSVPLHQLCDRCTHFVEEWDIVNWKLGSGKYWADFWKRNDQTKEESTKDTMSTEVKDYKLCYVEHLLQSQGCCHLCMIVLSSLPEESKSKPMAMVILSAVPMDDYGIDSFPLRVQIGETESEYCKWEAFASPFLFLRTHNTGQEDMFDAPKLVHNVPQRSTDNLNQIKQWLEGCIQHHHKCSTWNTSYGSNGKYPTRIIQITLDGVRLVSNTSTIRDLKYFTLSHIWGTEPSQQLRLLSSRVEEFENAIPLDELPRNFREAIRIVRYLGYRHLWIDSICIIQDSVSDWTVEAANMSAVYSNAVCNLAFVLPPTMGFDQIREDPRCSTPCIIRRGHSKASYISISPLRDTSAARDPKGYVWLDRSSWPWSSRAWIFQEYLLSRRTIMYGHQNLMWECSETFSDELLGSWVPNYAQNYHLPWWPKEIVRKSHLSNGMKILNGHLSSWWELVEDYRSRHLSKASDRIMAFAGVAEAFQNVYGLTYLAGIWKESLPYDLSWSVSATGLRGDYTTVAQDADTTSTPSWSWFRFTSFKSGNARLHHNYPRYYDTTLFSAEILHFQWVGQPPNLLPQTFLYNFSGLRLSVKLALLPAKLHKQDILRMNWEQHTAYAKSFAPEGRSLCYTEFEEQVKSTCSDLHPRGSSIESTSLEYRCDHSQYEESPPESVVLALLVEELERSFGFPSGRTTEVYRMTGIGLEPGEKHGTWRRVGSWKGVVEVQYFGTTLSIEHEEPDTDEKDRTSLFLRFKGVNMETITIEQHLTTSKSWNQGTRSLSIRTLRFSLHHGSH</sequence>
<organism evidence="2 3">
    <name type="scientific">Phaeosphaeria nodorum (strain SN15 / ATCC MYA-4574 / FGSC 10173)</name>
    <name type="common">Glume blotch fungus</name>
    <name type="synonym">Parastagonospora nodorum</name>
    <dbReference type="NCBI Taxonomy" id="321614"/>
    <lineage>
        <taxon>Eukaryota</taxon>
        <taxon>Fungi</taxon>
        <taxon>Dikarya</taxon>
        <taxon>Ascomycota</taxon>
        <taxon>Pezizomycotina</taxon>
        <taxon>Dothideomycetes</taxon>
        <taxon>Pleosporomycetidae</taxon>
        <taxon>Pleosporales</taxon>
        <taxon>Pleosporineae</taxon>
        <taxon>Phaeosphaeriaceae</taxon>
        <taxon>Parastagonospora</taxon>
    </lineage>
</organism>
<reference evidence="3" key="1">
    <citation type="journal article" date="2021" name="BMC Genomics">
        <title>Chromosome-level genome assembly and manually-curated proteome of model necrotroph Parastagonospora nodorum Sn15 reveals a genome-wide trove of candidate effector homologs, and redundancy of virulence-related functions within an accessory chromosome.</title>
        <authorList>
            <person name="Bertazzoni S."/>
            <person name="Jones D.A.B."/>
            <person name="Phan H.T."/>
            <person name="Tan K.-C."/>
            <person name="Hane J.K."/>
        </authorList>
    </citation>
    <scope>NUCLEOTIDE SEQUENCE [LARGE SCALE GENOMIC DNA]</scope>
    <source>
        <strain evidence="3">SN15 / ATCC MYA-4574 / FGSC 10173)</strain>
    </source>
</reference>
<evidence type="ECO:0000313" key="2">
    <source>
        <dbReference type="EMBL" id="QRC94201.1"/>
    </source>
</evidence>
<dbReference type="InterPro" id="IPR010730">
    <property type="entry name" value="HET"/>
</dbReference>
<feature type="domain" description="Heterokaryon incompatibility" evidence="1">
    <location>
        <begin position="254"/>
        <end position="411"/>
    </location>
</feature>
<accession>A0A7U2HZC0</accession>
<dbReference type="PROSITE" id="PS00289">
    <property type="entry name" value="PTX_1"/>
    <property type="match status" value="1"/>
</dbReference>
<dbReference type="Proteomes" id="UP000663193">
    <property type="component" value="Chromosome 4"/>
</dbReference>
<dbReference type="PANTHER" id="PTHR33112">
    <property type="entry name" value="DOMAIN PROTEIN, PUTATIVE-RELATED"/>
    <property type="match status" value="1"/>
</dbReference>
<protein>
    <recommendedName>
        <fullName evidence="1">Heterokaryon incompatibility domain-containing protein</fullName>
    </recommendedName>
</protein>
<dbReference type="InterPro" id="IPR030476">
    <property type="entry name" value="Pentaxin_CS"/>
</dbReference>
<keyword evidence="3" id="KW-1185">Reference proteome</keyword>
<dbReference type="Pfam" id="PF06985">
    <property type="entry name" value="HET"/>
    <property type="match status" value="1"/>
</dbReference>
<dbReference type="VEuPathDB" id="FungiDB:JI435_074690"/>
<name>A0A7U2HZC0_PHANO</name>
<gene>
    <name evidence="2" type="ORF">JI435_074690</name>
</gene>
<dbReference type="EMBL" id="CP069026">
    <property type="protein sequence ID" value="QRC94201.1"/>
    <property type="molecule type" value="Genomic_DNA"/>
</dbReference>
<evidence type="ECO:0000313" key="3">
    <source>
        <dbReference type="Proteomes" id="UP000663193"/>
    </source>
</evidence>
<proteinExistence type="predicted"/>
<dbReference type="AlphaFoldDB" id="A0A7U2HZC0"/>
<evidence type="ECO:0000259" key="1">
    <source>
        <dbReference type="Pfam" id="PF06985"/>
    </source>
</evidence>
<feature type="non-terminal residue" evidence="2">
    <location>
        <position position="819"/>
    </location>
</feature>
<dbReference type="OrthoDB" id="5362512at2759"/>